<feature type="region of interest" description="Disordered" evidence="3">
    <location>
        <begin position="137"/>
        <end position="209"/>
    </location>
</feature>
<feature type="compositionally biased region" description="Low complexity" evidence="3">
    <location>
        <begin position="187"/>
        <end position="209"/>
    </location>
</feature>
<evidence type="ECO:0000313" key="6">
    <source>
        <dbReference type="Proteomes" id="UP000176512"/>
    </source>
</evidence>
<sequence length="565" mass="63058">MVKSPVVQVGPCFFTRPSVESLTLKELLGWRPEDVNSITAKLLQVESKPSRNGTATVGHVTIASVKFLTEEKGLTETELSLLARMLIRLDLEFAEPDGSPFSHCREHDNWDEKKWEAALAKLVKKLVVPSLAEIDQYGQTQRRTLPTPPKPEPPTQRQPASLFERLTGNTPPPSPKFTPPPSPRPTSVPTSAPAKPAPPTTVTATKSTAIPTKQDVPIVDDTVVELAMPKLYDDAGSALVEPLTVANMAPNPLQPRTFFNPQSLEALGADLKVRQLLPIFVAPVDNFKRWIQFVSPEEYEAARTAAFYEAISGGEPRLIFRHGELDGVEVVIVDGERRWRAAQLAGITELKVIIVDITTADQLFLVSFFSNEHREQLPPMDEAYSFKRMISRKIITVARLAERLNRSTPHIYQRLALLKLCPEVQALMSPDLPVEKRLGPYAGYQLSSLEDPAMQLKFALEIITKKIGGREIGPYVRLRASQEGAPRQSRGFTPRRDYENLVNFLHQLGVKIELFTEMPVPQLKAIFQYRDPQQLQQVIKELQGDIGGLNNLLTLLRQFIGGQKA</sequence>
<dbReference type="InterPro" id="IPR004437">
    <property type="entry name" value="ParB/RepB/Spo0J"/>
</dbReference>
<feature type="compositionally biased region" description="Pro residues" evidence="3">
    <location>
        <begin position="170"/>
        <end position="186"/>
    </location>
</feature>
<dbReference type="SUPFAM" id="SSF109709">
    <property type="entry name" value="KorB DNA-binding domain-like"/>
    <property type="match status" value="1"/>
</dbReference>
<dbReference type="GO" id="GO:0003677">
    <property type="term" value="F:DNA binding"/>
    <property type="evidence" value="ECO:0007669"/>
    <property type="project" value="InterPro"/>
</dbReference>
<keyword evidence="2" id="KW-0159">Chromosome partition</keyword>
<organism evidence="5 6">
    <name type="scientific">Candidatus Buchananbacteria bacterium RIFCSPLOWO2_01_FULL_46_12</name>
    <dbReference type="NCBI Taxonomy" id="1797546"/>
    <lineage>
        <taxon>Bacteria</taxon>
        <taxon>Candidatus Buchananiibacteriota</taxon>
    </lineage>
</organism>
<dbReference type="GO" id="GO:0007059">
    <property type="term" value="P:chromosome segregation"/>
    <property type="evidence" value="ECO:0007669"/>
    <property type="project" value="UniProtKB-KW"/>
</dbReference>
<dbReference type="EMBL" id="MHIP01000008">
    <property type="protein sequence ID" value="OGY55315.1"/>
    <property type="molecule type" value="Genomic_DNA"/>
</dbReference>
<evidence type="ECO:0000256" key="1">
    <source>
        <dbReference type="ARBA" id="ARBA00006295"/>
    </source>
</evidence>
<dbReference type="Gene3D" id="1.10.10.2830">
    <property type="match status" value="1"/>
</dbReference>
<proteinExistence type="inferred from homology"/>
<dbReference type="InterPro" id="IPR041468">
    <property type="entry name" value="HTH_ParB/Spo0J"/>
</dbReference>
<dbReference type="Pfam" id="PF17762">
    <property type="entry name" value="HTH_ParB"/>
    <property type="match status" value="1"/>
</dbReference>
<comment type="caution">
    <text evidence="5">The sequence shown here is derived from an EMBL/GenBank/DDBJ whole genome shotgun (WGS) entry which is preliminary data.</text>
</comment>
<dbReference type="SUPFAM" id="SSF110849">
    <property type="entry name" value="ParB/Sulfiredoxin"/>
    <property type="match status" value="1"/>
</dbReference>
<name>A0A1G1YSJ1_9BACT</name>
<dbReference type="Pfam" id="PF02195">
    <property type="entry name" value="ParB_N"/>
    <property type="match status" value="1"/>
</dbReference>
<feature type="domain" description="ParB-like N-terminal" evidence="4">
    <location>
        <begin position="241"/>
        <end position="372"/>
    </location>
</feature>
<accession>A0A1G1YSJ1</accession>
<dbReference type="GO" id="GO:0005694">
    <property type="term" value="C:chromosome"/>
    <property type="evidence" value="ECO:0007669"/>
    <property type="project" value="TreeGrafter"/>
</dbReference>
<comment type="similarity">
    <text evidence="1">Belongs to the ParB family.</text>
</comment>
<reference evidence="5 6" key="1">
    <citation type="journal article" date="2016" name="Nat. Commun.">
        <title>Thousands of microbial genomes shed light on interconnected biogeochemical processes in an aquifer system.</title>
        <authorList>
            <person name="Anantharaman K."/>
            <person name="Brown C.T."/>
            <person name="Hug L.A."/>
            <person name="Sharon I."/>
            <person name="Castelle C.J."/>
            <person name="Probst A.J."/>
            <person name="Thomas B.C."/>
            <person name="Singh A."/>
            <person name="Wilkins M.J."/>
            <person name="Karaoz U."/>
            <person name="Brodie E.L."/>
            <person name="Williams K.H."/>
            <person name="Hubbard S.S."/>
            <person name="Banfield J.F."/>
        </authorList>
    </citation>
    <scope>NUCLEOTIDE SEQUENCE [LARGE SCALE GENOMIC DNA]</scope>
</reference>
<protein>
    <recommendedName>
        <fullName evidence="4">ParB-like N-terminal domain-containing protein</fullName>
    </recommendedName>
</protein>
<evidence type="ECO:0000256" key="3">
    <source>
        <dbReference type="SAM" id="MobiDB-lite"/>
    </source>
</evidence>
<dbReference type="Gene3D" id="3.90.1530.30">
    <property type="match status" value="1"/>
</dbReference>
<gene>
    <name evidence="5" type="ORF">A3A24_02415</name>
</gene>
<dbReference type="AlphaFoldDB" id="A0A1G1YSJ1"/>
<evidence type="ECO:0000256" key="2">
    <source>
        <dbReference type="ARBA" id="ARBA00022829"/>
    </source>
</evidence>
<dbReference type="PANTHER" id="PTHR33375:SF1">
    <property type="entry name" value="CHROMOSOME-PARTITIONING PROTEIN PARB-RELATED"/>
    <property type="match status" value="1"/>
</dbReference>
<dbReference type="PANTHER" id="PTHR33375">
    <property type="entry name" value="CHROMOSOME-PARTITIONING PROTEIN PARB-RELATED"/>
    <property type="match status" value="1"/>
</dbReference>
<dbReference type="InterPro" id="IPR050336">
    <property type="entry name" value="Chromosome_partition/occlusion"/>
</dbReference>
<evidence type="ECO:0000313" key="5">
    <source>
        <dbReference type="EMBL" id="OGY55315.1"/>
    </source>
</evidence>
<dbReference type="Proteomes" id="UP000176512">
    <property type="component" value="Unassembled WGS sequence"/>
</dbReference>
<dbReference type="NCBIfam" id="TIGR00180">
    <property type="entry name" value="parB_part"/>
    <property type="match status" value="1"/>
</dbReference>
<dbReference type="InterPro" id="IPR003115">
    <property type="entry name" value="ParB_N"/>
</dbReference>
<dbReference type="SMART" id="SM00470">
    <property type="entry name" value="ParB"/>
    <property type="match status" value="1"/>
</dbReference>
<dbReference type="InterPro" id="IPR036086">
    <property type="entry name" value="ParB/Sulfiredoxin_sf"/>
</dbReference>
<evidence type="ECO:0000259" key="4">
    <source>
        <dbReference type="SMART" id="SM00470"/>
    </source>
</evidence>
<feature type="compositionally biased region" description="Pro residues" evidence="3">
    <location>
        <begin position="146"/>
        <end position="156"/>
    </location>
</feature>
<dbReference type="GO" id="GO:0045881">
    <property type="term" value="P:positive regulation of sporulation resulting in formation of a cellular spore"/>
    <property type="evidence" value="ECO:0007669"/>
    <property type="project" value="TreeGrafter"/>
</dbReference>